<dbReference type="EMBL" id="CADEBD010000171">
    <property type="protein sequence ID" value="CAB3224363.1"/>
    <property type="molecule type" value="Genomic_DNA"/>
</dbReference>
<evidence type="ECO:0000313" key="3">
    <source>
        <dbReference type="EMBL" id="CAB3229870.1"/>
    </source>
</evidence>
<proteinExistence type="predicted"/>
<dbReference type="AlphaFoldDB" id="A0A8S0YXZ7"/>
<name>A0A8S0YXZ7_ARCPL</name>
<dbReference type="OrthoDB" id="7173113at2759"/>
<keyword evidence="1" id="KW-0472">Membrane</keyword>
<evidence type="ECO:0000313" key="4">
    <source>
        <dbReference type="Proteomes" id="UP000494106"/>
    </source>
</evidence>
<gene>
    <name evidence="2" type="ORF">APLA_LOCUS1915</name>
    <name evidence="3" type="ORF">APLA_LOCUS3978</name>
</gene>
<keyword evidence="1" id="KW-1133">Transmembrane helix</keyword>
<comment type="caution">
    <text evidence="2">The sequence shown here is derived from an EMBL/GenBank/DDBJ whole genome shotgun (WGS) entry which is preliminary data.</text>
</comment>
<feature type="transmembrane region" description="Helical" evidence="1">
    <location>
        <begin position="55"/>
        <end position="75"/>
    </location>
</feature>
<dbReference type="EMBL" id="CADEBC010000426">
    <property type="protein sequence ID" value="CAB3229870.1"/>
    <property type="molecule type" value="Genomic_DNA"/>
</dbReference>
<reference evidence="4 5" key="1">
    <citation type="submission" date="2020-04" db="EMBL/GenBank/DDBJ databases">
        <authorList>
            <person name="Wallbank WR R."/>
            <person name="Pardo Diaz C."/>
            <person name="Kozak K."/>
            <person name="Martin S."/>
            <person name="Jiggins C."/>
            <person name="Moest M."/>
            <person name="Warren A I."/>
            <person name="Byers J.R.P. K."/>
            <person name="Montejo-Kovacevich G."/>
            <person name="Yen C E."/>
        </authorList>
    </citation>
    <scope>NUCLEOTIDE SEQUENCE [LARGE SCALE GENOMIC DNA]</scope>
</reference>
<protein>
    <submittedName>
        <fullName evidence="2">Uncharacterized protein</fullName>
    </submittedName>
</protein>
<accession>A0A8S0YXZ7</accession>
<sequence length="199" mass="22495">MGKRVYPGLYMRARTKPLFSACTHITLASIAEAPNHWDFYSKMMSNYVSTFYATISGNYVVIVTLLFVMVLTFLLPDISNKLQASHELKNMKELMGKMTSEVKQAEVACLAVADEICCIHCAMKKSNTETQKQVRDLSVCTSHCMQTTQSEPARTEKEVGFIRRIFFPIKNTSNKEVTIMSYVYTNSFDAQKPVITASQ</sequence>
<evidence type="ECO:0000256" key="1">
    <source>
        <dbReference type="SAM" id="Phobius"/>
    </source>
</evidence>
<dbReference type="Proteomes" id="UP000494106">
    <property type="component" value="Unassembled WGS sequence"/>
</dbReference>
<organism evidence="2 5">
    <name type="scientific">Arctia plantaginis</name>
    <name type="common">Wood tiger moth</name>
    <name type="synonym">Phalaena plantaginis</name>
    <dbReference type="NCBI Taxonomy" id="874455"/>
    <lineage>
        <taxon>Eukaryota</taxon>
        <taxon>Metazoa</taxon>
        <taxon>Ecdysozoa</taxon>
        <taxon>Arthropoda</taxon>
        <taxon>Hexapoda</taxon>
        <taxon>Insecta</taxon>
        <taxon>Pterygota</taxon>
        <taxon>Neoptera</taxon>
        <taxon>Endopterygota</taxon>
        <taxon>Lepidoptera</taxon>
        <taxon>Glossata</taxon>
        <taxon>Ditrysia</taxon>
        <taxon>Noctuoidea</taxon>
        <taxon>Erebidae</taxon>
        <taxon>Arctiinae</taxon>
        <taxon>Arctia</taxon>
    </lineage>
</organism>
<evidence type="ECO:0000313" key="2">
    <source>
        <dbReference type="EMBL" id="CAB3224363.1"/>
    </source>
</evidence>
<keyword evidence="4" id="KW-1185">Reference proteome</keyword>
<keyword evidence="1" id="KW-0812">Transmembrane</keyword>
<evidence type="ECO:0000313" key="5">
    <source>
        <dbReference type="Proteomes" id="UP000494256"/>
    </source>
</evidence>
<dbReference type="Proteomes" id="UP000494256">
    <property type="component" value="Unassembled WGS sequence"/>
</dbReference>